<keyword evidence="4" id="KW-1185">Reference proteome</keyword>
<comment type="caution">
    <text evidence="3">The sequence shown here is derived from an EMBL/GenBank/DDBJ whole genome shotgun (WGS) entry which is preliminary data.</text>
</comment>
<feature type="region of interest" description="Disordered" evidence="1">
    <location>
        <begin position="37"/>
        <end position="63"/>
    </location>
</feature>
<sequence length="102" mass="11287">MKLCRQLQCPSALEGSTIVGETGGLNMTYWRYKFRNTTLDDSNPVPSYQDASGDDGETGTPQTPLQTSFMPTFVLVSNVFSTAFFFVTSFVVKSLFHDSVLL</sequence>
<dbReference type="Proteomes" id="UP000324222">
    <property type="component" value="Unassembled WGS sequence"/>
</dbReference>
<evidence type="ECO:0000256" key="1">
    <source>
        <dbReference type="SAM" id="MobiDB-lite"/>
    </source>
</evidence>
<evidence type="ECO:0000313" key="3">
    <source>
        <dbReference type="EMBL" id="MPC94553.1"/>
    </source>
</evidence>
<name>A0A5B7JJK0_PORTR</name>
<protein>
    <submittedName>
        <fullName evidence="3">Uncharacterized protein</fullName>
    </submittedName>
</protein>
<evidence type="ECO:0000256" key="2">
    <source>
        <dbReference type="SAM" id="Phobius"/>
    </source>
</evidence>
<gene>
    <name evidence="3" type="ORF">E2C01_089727</name>
</gene>
<feature type="compositionally biased region" description="Polar residues" evidence="1">
    <location>
        <begin position="37"/>
        <end position="50"/>
    </location>
</feature>
<proteinExistence type="predicted"/>
<reference evidence="3 4" key="1">
    <citation type="submission" date="2019-05" db="EMBL/GenBank/DDBJ databases">
        <title>Another draft genome of Portunus trituberculatus and its Hox gene families provides insights of decapod evolution.</title>
        <authorList>
            <person name="Jeong J.-H."/>
            <person name="Song I."/>
            <person name="Kim S."/>
            <person name="Choi T."/>
            <person name="Kim D."/>
            <person name="Ryu S."/>
            <person name="Kim W."/>
        </authorList>
    </citation>
    <scope>NUCLEOTIDE SEQUENCE [LARGE SCALE GENOMIC DNA]</scope>
    <source>
        <tissue evidence="3">Muscle</tissue>
    </source>
</reference>
<dbReference type="EMBL" id="VSRR010099063">
    <property type="protein sequence ID" value="MPC94553.1"/>
    <property type="molecule type" value="Genomic_DNA"/>
</dbReference>
<accession>A0A5B7JJK0</accession>
<feature type="transmembrane region" description="Helical" evidence="2">
    <location>
        <begin position="72"/>
        <end position="92"/>
    </location>
</feature>
<keyword evidence="2" id="KW-0812">Transmembrane</keyword>
<keyword evidence="2" id="KW-1133">Transmembrane helix</keyword>
<evidence type="ECO:0000313" key="4">
    <source>
        <dbReference type="Proteomes" id="UP000324222"/>
    </source>
</evidence>
<dbReference type="AlphaFoldDB" id="A0A5B7JJK0"/>
<keyword evidence="2" id="KW-0472">Membrane</keyword>
<organism evidence="3 4">
    <name type="scientific">Portunus trituberculatus</name>
    <name type="common">Swimming crab</name>
    <name type="synonym">Neptunus trituberculatus</name>
    <dbReference type="NCBI Taxonomy" id="210409"/>
    <lineage>
        <taxon>Eukaryota</taxon>
        <taxon>Metazoa</taxon>
        <taxon>Ecdysozoa</taxon>
        <taxon>Arthropoda</taxon>
        <taxon>Crustacea</taxon>
        <taxon>Multicrustacea</taxon>
        <taxon>Malacostraca</taxon>
        <taxon>Eumalacostraca</taxon>
        <taxon>Eucarida</taxon>
        <taxon>Decapoda</taxon>
        <taxon>Pleocyemata</taxon>
        <taxon>Brachyura</taxon>
        <taxon>Eubrachyura</taxon>
        <taxon>Portunoidea</taxon>
        <taxon>Portunidae</taxon>
        <taxon>Portuninae</taxon>
        <taxon>Portunus</taxon>
    </lineage>
</organism>